<comment type="subcellular location">
    <subcellularLocation>
        <location evidence="1">Membrane</location>
        <topology evidence="1">Multi-pass membrane protein</topology>
    </subcellularLocation>
</comment>
<dbReference type="GO" id="GO:0006874">
    <property type="term" value="P:intracellular calcium ion homeostasis"/>
    <property type="evidence" value="ECO:0007669"/>
    <property type="project" value="TreeGrafter"/>
</dbReference>
<dbReference type="PANTHER" id="PTHR45630:SF8">
    <property type="entry name" value="CATION-TRANSPORTING ATPASE"/>
    <property type="match status" value="1"/>
</dbReference>
<evidence type="ECO:0000256" key="2">
    <source>
        <dbReference type="ARBA" id="ARBA00022553"/>
    </source>
</evidence>
<keyword evidence="7" id="KW-1278">Translocase</keyword>
<dbReference type="InterPro" id="IPR008250">
    <property type="entry name" value="ATPase_P-typ_transduc_dom_A_sf"/>
</dbReference>
<evidence type="ECO:0000256" key="3">
    <source>
        <dbReference type="ARBA" id="ARBA00022723"/>
    </source>
</evidence>
<evidence type="ECO:0000313" key="13">
    <source>
        <dbReference type="EMBL" id="MPC15568.1"/>
    </source>
</evidence>
<dbReference type="GO" id="GO:0140358">
    <property type="term" value="F:P-type transmembrane transporter activity"/>
    <property type="evidence" value="ECO:0007669"/>
    <property type="project" value="InterPro"/>
</dbReference>
<dbReference type="AlphaFoldDB" id="A0A5B7D261"/>
<dbReference type="InterPro" id="IPR023298">
    <property type="entry name" value="ATPase_P-typ_TM_dom_sf"/>
</dbReference>
<evidence type="ECO:0000259" key="11">
    <source>
        <dbReference type="Pfam" id="PF00122"/>
    </source>
</evidence>
<reference evidence="13 14" key="1">
    <citation type="submission" date="2019-05" db="EMBL/GenBank/DDBJ databases">
        <title>Another draft genome of Portunus trituberculatus and its Hox gene families provides insights of decapod evolution.</title>
        <authorList>
            <person name="Jeong J.-H."/>
            <person name="Song I."/>
            <person name="Kim S."/>
            <person name="Choi T."/>
            <person name="Kim D."/>
            <person name="Ryu S."/>
            <person name="Kim W."/>
        </authorList>
    </citation>
    <scope>NUCLEOTIDE SEQUENCE [LARGE SCALE GENOMIC DNA]</scope>
    <source>
        <tissue evidence="13">Muscle</tissue>
    </source>
</reference>
<organism evidence="13 14">
    <name type="scientific">Portunus trituberculatus</name>
    <name type="common">Swimming crab</name>
    <name type="synonym">Neptunus trituberculatus</name>
    <dbReference type="NCBI Taxonomy" id="210409"/>
    <lineage>
        <taxon>Eukaryota</taxon>
        <taxon>Metazoa</taxon>
        <taxon>Ecdysozoa</taxon>
        <taxon>Arthropoda</taxon>
        <taxon>Crustacea</taxon>
        <taxon>Multicrustacea</taxon>
        <taxon>Malacostraca</taxon>
        <taxon>Eumalacostraca</taxon>
        <taxon>Eucarida</taxon>
        <taxon>Decapoda</taxon>
        <taxon>Pleocyemata</taxon>
        <taxon>Brachyura</taxon>
        <taxon>Eubrachyura</taxon>
        <taxon>Portunoidea</taxon>
        <taxon>Portunidae</taxon>
        <taxon>Portuninae</taxon>
        <taxon>Portunus</taxon>
    </lineage>
</organism>
<keyword evidence="10" id="KW-0472">Membrane</keyword>
<dbReference type="Pfam" id="PF00690">
    <property type="entry name" value="Cation_ATPase_N"/>
    <property type="match status" value="1"/>
</dbReference>
<keyword evidence="10" id="KW-0812">Transmembrane</keyword>
<dbReference type="GO" id="GO:0015203">
    <property type="term" value="F:polyamine transmembrane transporter activity"/>
    <property type="evidence" value="ECO:0007669"/>
    <property type="project" value="TreeGrafter"/>
</dbReference>
<feature type="domain" description="P-type ATPase A" evidence="11">
    <location>
        <begin position="101"/>
        <end position="175"/>
    </location>
</feature>
<evidence type="ECO:0000256" key="10">
    <source>
        <dbReference type="SAM" id="Phobius"/>
    </source>
</evidence>
<keyword evidence="10" id="KW-1133">Transmembrane helix</keyword>
<keyword evidence="3" id="KW-0479">Metal-binding</keyword>
<dbReference type="SUPFAM" id="SSF81653">
    <property type="entry name" value="Calcium ATPase, transduction domain A"/>
    <property type="match status" value="1"/>
</dbReference>
<dbReference type="GO" id="GO:0019829">
    <property type="term" value="F:ATPase-coupled monoatomic cation transmembrane transporter activity"/>
    <property type="evidence" value="ECO:0007669"/>
    <property type="project" value="TreeGrafter"/>
</dbReference>
<comment type="catalytic activity">
    <reaction evidence="8">
        <text>ATP + H2O = ADP + phosphate + H(+)</text>
        <dbReference type="Rhea" id="RHEA:13065"/>
        <dbReference type="ChEBI" id="CHEBI:15377"/>
        <dbReference type="ChEBI" id="CHEBI:15378"/>
        <dbReference type="ChEBI" id="CHEBI:30616"/>
        <dbReference type="ChEBI" id="CHEBI:43474"/>
        <dbReference type="ChEBI" id="CHEBI:456216"/>
    </reaction>
</comment>
<dbReference type="PANTHER" id="PTHR45630">
    <property type="entry name" value="CATION-TRANSPORTING ATPASE-RELATED"/>
    <property type="match status" value="1"/>
</dbReference>
<evidence type="ECO:0000256" key="5">
    <source>
        <dbReference type="ARBA" id="ARBA00022840"/>
    </source>
</evidence>
<dbReference type="EMBL" id="VSRR010000437">
    <property type="protein sequence ID" value="MPC15568.1"/>
    <property type="molecule type" value="Genomic_DNA"/>
</dbReference>
<feature type="domain" description="Cation-transporting P-type ATPase N-terminal" evidence="12">
    <location>
        <begin position="3"/>
        <end position="61"/>
    </location>
</feature>
<proteinExistence type="predicted"/>
<dbReference type="InterPro" id="IPR004014">
    <property type="entry name" value="ATPase_P-typ_cation-transptr_N"/>
</dbReference>
<dbReference type="Gene3D" id="2.70.150.10">
    <property type="entry name" value="Calcium-transporting ATPase, cytoplasmic transduction domain A"/>
    <property type="match status" value="1"/>
</dbReference>
<evidence type="ECO:0000256" key="6">
    <source>
        <dbReference type="ARBA" id="ARBA00022842"/>
    </source>
</evidence>
<evidence type="ECO:0000256" key="8">
    <source>
        <dbReference type="ARBA" id="ARBA00049360"/>
    </source>
</evidence>
<keyword evidence="6" id="KW-0460">Magnesium</keyword>
<protein>
    <submittedName>
        <fullName evidence="13">Putative cation-transporting ATPase W08D2.5</fullName>
    </submittedName>
</protein>
<dbReference type="Proteomes" id="UP000324222">
    <property type="component" value="Unassembled WGS sequence"/>
</dbReference>
<dbReference type="GO" id="GO:0016020">
    <property type="term" value="C:membrane"/>
    <property type="evidence" value="ECO:0007669"/>
    <property type="project" value="UniProtKB-SubCell"/>
</dbReference>
<evidence type="ECO:0000259" key="12">
    <source>
        <dbReference type="Pfam" id="PF00690"/>
    </source>
</evidence>
<evidence type="ECO:0000256" key="9">
    <source>
        <dbReference type="SAM" id="MobiDB-lite"/>
    </source>
</evidence>
<sequence length="263" mass="29215">MEHTAEDLHKYRGLSWIEQARRRIIYGENNIRVPITPINQLLFLEALNPFYIFQLFSVCLWYTDEYVWYATVIVVTSVVSLISEVFQMHRNQVVLSNTIQTADTVQVLRPGDQVDIIPSEHLVPGDVIVIPPQGCMMQCDAVLLQGNCIVNESMLTGESVPVTKTAIVDRSDVIYKEKTGTLTEDGLDMRGVVPMSETASKVELSPMTSAKMLPQDHLLFAMATCHSITVINFEKLAQQQQHQHPAQPVVHGAGPSGAGVVDS</sequence>
<dbReference type="GO" id="GO:0046872">
    <property type="term" value="F:metal ion binding"/>
    <property type="evidence" value="ECO:0007669"/>
    <property type="project" value="UniProtKB-KW"/>
</dbReference>
<dbReference type="Pfam" id="PF00122">
    <property type="entry name" value="E1-E2_ATPase"/>
    <property type="match status" value="1"/>
</dbReference>
<comment type="caution">
    <text evidence="13">The sequence shown here is derived from an EMBL/GenBank/DDBJ whole genome shotgun (WGS) entry which is preliminary data.</text>
</comment>
<dbReference type="GO" id="GO:0005524">
    <property type="term" value="F:ATP binding"/>
    <property type="evidence" value="ECO:0007669"/>
    <property type="project" value="UniProtKB-KW"/>
</dbReference>
<feature type="transmembrane region" description="Helical" evidence="10">
    <location>
        <begin position="66"/>
        <end position="86"/>
    </location>
</feature>
<dbReference type="SUPFAM" id="SSF81665">
    <property type="entry name" value="Calcium ATPase, transmembrane domain M"/>
    <property type="match status" value="1"/>
</dbReference>
<evidence type="ECO:0000256" key="4">
    <source>
        <dbReference type="ARBA" id="ARBA00022741"/>
    </source>
</evidence>
<evidence type="ECO:0000313" key="14">
    <source>
        <dbReference type="Proteomes" id="UP000324222"/>
    </source>
</evidence>
<gene>
    <name evidence="13" type="primary">W08D2.5_1</name>
    <name evidence="13" type="ORF">E2C01_008365</name>
</gene>
<feature type="region of interest" description="Disordered" evidence="9">
    <location>
        <begin position="242"/>
        <end position="263"/>
    </location>
</feature>
<keyword evidence="5" id="KW-0067">ATP-binding</keyword>
<dbReference type="OrthoDB" id="48943at2759"/>
<evidence type="ECO:0000256" key="1">
    <source>
        <dbReference type="ARBA" id="ARBA00004141"/>
    </source>
</evidence>
<keyword evidence="2" id="KW-0597">Phosphoprotein</keyword>
<dbReference type="InterPro" id="IPR059000">
    <property type="entry name" value="ATPase_P-type_domA"/>
</dbReference>
<dbReference type="InterPro" id="IPR006544">
    <property type="entry name" value="P-type_TPase_V"/>
</dbReference>
<accession>A0A5B7D261</accession>
<evidence type="ECO:0000256" key="7">
    <source>
        <dbReference type="ARBA" id="ARBA00022967"/>
    </source>
</evidence>
<keyword evidence="4" id="KW-0547">Nucleotide-binding</keyword>
<name>A0A5B7D261_PORTR</name>
<keyword evidence="14" id="KW-1185">Reference proteome</keyword>